<dbReference type="InterPro" id="IPR037196">
    <property type="entry name" value="HSP90_C"/>
</dbReference>
<protein>
    <submittedName>
        <fullName evidence="10">Hsp90 family protein</fullName>
    </submittedName>
</protein>
<dbReference type="GO" id="GO:0140662">
    <property type="term" value="F:ATP-dependent protein folding chaperone"/>
    <property type="evidence" value="ECO:0007669"/>
    <property type="project" value="InterPro"/>
</dbReference>
<evidence type="ECO:0000256" key="2">
    <source>
        <dbReference type="ARBA" id="ARBA00008239"/>
    </source>
</evidence>
<dbReference type="VEuPathDB" id="TriTrypDB:LDHU3_33.0550"/>
<comment type="subcellular location">
    <subcellularLocation>
        <location evidence="1">Cytoplasm</location>
    </subcellularLocation>
</comment>
<dbReference type="FunFam" id="3.30.565.10:FF:000005">
    <property type="entry name" value="Heat shock protein 90"/>
    <property type="match status" value="1"/>
</dbReference>
<comment type="function">
    <text evidence="8">Molecular chaperone that promotes the maturation, structural maintenance and proper regulation of specific target proteins involved for instance in cell cycle control and signal transduction. Undergoes a functional cycle that is linked to its ATPase activity. This cycle probably induces conformational changes in the client proteins, thereby causing their activation. Interacts dynamically with various co-chaperones that modulate its substrate recognition, ATPase cycle and chaperone function.</text>
</comment>
<comment type="subunit">
    <text evidence="3">Homodimer.</text>
</comment>
<keyword evidence="6" id="KW-0067">ATP-binding</keyword>
<evidence type="ECO:0000256" key="8">
    <source>
        <dbReference type="ARBA" id="ARBA00037441"/>
    </source>
</evidence>
<comment type="similarity">
    <text evidence="2">Belongs to the heat shock protein 90 family.</text>
</comment>
<dbReference type="InterPro" id="IPR020568">
    <property type="entry name" value="Ribosomal_Su5_D2-typ_SF"/>
</dbReference>
<dbReference type="GO" id="GO:0005737">
    <property type="term" value="C:cytoplasm"/>
    <property type="evidence" value="ECO:0007669"/>
    <property type="project" value="UniProtKB-SubCell"/>
</dbReference>
<dbReference type="AlphaFoldDB" id="A0A504WZ16"/>
<keyword evidence="7" id="KW-0143">Chaperone</keyword>
<dbReference type="FunFam" id="1.20.120.790:FF:000001">
    <property type="entry name" value="Heat shock protein 90 alpha"/>
    <property type="match status" value="1"/>
</dbReference>
<keyword evidence="5" id="KW-0547">Nucleotide-binding</keyword>
<evidence type="ECO:0000256" key="5">
    <source>
        <dbReference type="ARBA" id="ARBA00022741"/>
    </source>
</evidence>
<dbReference type="GO" id="GO:0051082">
    <property type="term" value="F:unfolded protein binding"/>
    <property type="evidence" value="ECO:0007669"/>
    <property type="project" value="InterPro"/>
</dbReference>
<dbReference type="Gene3D" id="3.30.565.10">
    <property type="entry name" value="Histidine kinase-like ATPase, C-terminal domain"/>
    <property type="match status" value="1"/>
</dbReference>
<dbReference type="Pfam" id="PF13589">
    <property type="entry name" value="HATPase_c_3"/>
    <property type="match status" value="1"/>
</dbReference>
<sequence>MATKHFSVEGQLEFRSIMFVPKRAPFDMFEPNKKRNNIKLYVRRVFIMDNCEDLCPDWLGFVKGVVDSEDLPLNISRENLQQNKILKVIRKNIVKKCLEMFDEVAENKEDYKQFYEQFGKNIKLGIHEDTANRKKLMELLRFYSTESGEEMTTLKDYVTRMKAEQKSIYYITGDSKKKLESSPFIEQARRRGLEVLFMTEPIDEYVMQQVKDFEDKKFACLTKEGTMKEVLGDKVEKVTVSERLSTSPCILVTSEFGWSAHMEQIMRNQALRDSSMAQYMMSKKTMELNPRHPIIKELRRRDLVFLLFDTSLLTSGFQLEDPTGYAERINRMIKLGLSLDEEEEAAEATVAETAPAEVTGRTSSMEQLQRGALEALSRALLFALPDVRAHRGQCCGLVWDRVRAEGERIPGLGVEKEVSSSPVAESTFAFQAEINQLMSLIINTFYSNKEIFLRELISNASDACDKIRYQSLTDPSVLGESPRLCIRDNGIGMTKADLVNNLGTIARSGTKAFMEALEAGGDMSMIGQFGVGFYSAYLVADRVTVTSKNNSDEPYVWESSAGGTFTITSTPESDMKRGTRITLHLKEDQLEYLEPRRLKELIKKHSET</sequence>
<evidence type="ECO:0000256" key="4">
    <source>
        <dbReference type="ARBA" id="ARBA00022490"/>
    </source>
</evidence>
<proteinExistence type="inferred from homology"/>
<dbReference type="CDD" id="cd16927">
    <property type="entry name" value="HATPase_Hsp90-like"/>
    <property type="match status" value="1"/>
</dbReference>
<dbReference type="Gene3D" id="3.30.230.80">
    <property type="match status" value="1"/>
</dbReference>
<organism evidence="10 11">
    <name type="scientific">Leishmania donovani</name>
    <dbReference type="NCBI Taxonomy" id="5661"/>
    <lineage>
        <taxon>Eukaryota</taxon>
        <taxon>Discoba</taxon>
        <taxon>Euglenozoa</taxon>
        <taxon>Kinetoplastea</taxon>
        <taxon>Metakinetoplastina</taxon>
        <taxon>Trypanosomatida</taxon>
        <taxon>Trypanosomatidae</taxon>
        <taxon>Leishmaniinae</taxon>
        <taxon>Leishmania</taxon>
    </lineage>
</organism>
<accession>A0A504WZ16</accession>
<name>A0A504WZ16_LEIDO</name>
<comment type="caution">
    <text evidence="10">The sequence shown here is derived from an EMBL/GenBank/DDBJ whole genome shotgun (WGS) entry which is preliminary data.</text>
</comment>
<dbReference type="PROSITE" id="PS00298">
    <property type="entry name" value="HSP90"/>
    <property type="match status" value="1"/>
</dbReference>
<dbReference type="PRINTS" id="PR00775">
    <property type="entry name" value="HEATSHOCK90"/>
</dbReference>
<evidence type="ECO:0000259" key="9">
    <source>
        <dbReference type="SMART" id="SM00387"/>
    </source>
</evidence>
<evidence type="ECO:0000256" key="3">
    <source>
        <dbReference type="ARBA" id="ARBA00011738"/>
    </source>
</evidence>
<dbReference type="InterPro" id="IPR036890">
    <property type="entry name" value="HATPase_C_sf"/>
</dbReference>
<dbReference type="PANTHER" id="PTHR11528">
    <property type="entry name" value="HEAT SHOCK PROTEIN 90 FAMILY MEMBER"/>
    <property type="match status" value="1"/>
</dbReference>
<dbReference type="Gene3D" id="1.20.120.790">
    <property type="entry name" value="Heat shock protein 90, C-terminal domain"/>
    <property type="match status" value="1"/>
</dbReference>
<dbReference type="GO" id="GO:0005524">
    <property type="term" value="F:ATP binding"/>
    <property type="evidence" value="ECO:0007669"/>
    <property type="project" value="UniProtKB-KW"/>
</dbReference>
<reference evidence="11" key="1">
    <citation type="submission" date="2019-02" db="EMBL/GenBank/DDBJ databases">
        <title>FDA dAtabase for Regulatory Grade micrObial Sequences (FDA-ARGOS): Supporting development and validation of Infectious Disease Dx tests.</title>
        <authorList>
            <person name="Duncan R."/>
            <person name="Fisher C."/>
            <person name="Tallon L."/>
            <person name="Sadzewicz L."/>
            <person name="Sengamalay N."/>
            <person name="Ott S."/>
            <person name="Godinez A."/>
            <person name="Nagaraj S."/>
            <person name="Vavikolanu K."/>
            <person name="Nadendla S."/>
            <person name="Aluvathingal J."/>
            <person name="Sichtig H."/>
        </authorList>
    </citation>
    <scope>NUCLEOTIDE SEQUENCE [LARGE SCALE GENOMIC DNA]</scope>
    <source>
        <strain evidence="11">FDAARGOS_361</strain>
    </source>
</reference>
<dbReference type="SUPFAM" id="SSF110942">
    <property type="entry name" value="HSP90 C-terminal domain"/>
    <property type="match status" value="1"/>
</dbReference>
<gene>
    <name evidence="10" type="ORF">CGC21_34805</name>
</gene>
<dbReference type="SUPFAM" id="SSF54211">
    <property type="entry name" value="Ribosomal protein S5 domain 2-like"/>
    <property type="match status" value="1"/>
</dbReference>
<dbReference type="VEuPathDB" id="TriTrypDB:LdCL_330008800"/>
<dbReference type="Gene3D" id="3.40.50.11260">
    <property type="match status" value="1"/>
</dbReference>
<dbReference type="FunFam" id="3.30.230.80:FF:000001">
    <property type="entry name" value="Heat shock protein 90 alpha"/>
    <property type="match status" value="1"/>
</dbReference>
<evidence type="ECO:0000313" key="11">
    <source>
        <dbReference type="Proteomes" id="UP000318447"/>
    </source>
</evidence>
<dbReference type="InterPro" id="IPR001404">
    <property type="entry name" value="Hsp90_fam"/>
</dbReference>
<evidence type="ECO:0000256" key="7">
    <source>
        <dbReference type="ARBA" id="ARBA00023186"/>
    </source>
</evidence>
<evidence type="ECO:0000256" key="1">
    <source>
        <dbReference type="ARBA" id="ARBA00004496"/>
    </source>
</evidence>
<dbReference type="FunFam" id="3.40.50.11260:FF:000001">
    <property type="entry name" value="Heat shock protein 90 alpha"/>
    <property type="match status" value="1"/>
</dbReference>
<dbReference type="InterPro" id="IPR003594">
    <property type="entry name" value="HATPase_dom"/>
</dbReference>
<dbReference type="VEuPathDB" id="TriTrypDB:LdCL_330009000"/>
<dbReference type="VEuPathDB" id="TriTrypDB:LdBPK_330360.1"/>
<keyword evidence="4" id="KW-0963">Cytoplasm</keyword>
<dbReference type="SMART" id="SM00387">
    <property type="entry name" value="HATPase_c"/>
    <property type="match status" value="1"/>
</dbReference>
<dbReference type="GO" id="GO:0016887">
    <property type="term" value="F:ATP hydrolysis activity"/>
    <property type="evidence" value="ECO:0007669"/>
    <property type="project" value="InterPro"/>
</dbReference>
<feature type="domain" description="Histidine kinase/HSP90-like ATPase" evidence="9">
    <location>
        <begin position="448"/>
        <end position="589"/>
    </location>
</feature>
<dbReference type="SUPFAM" id="SSF55874">
    <property type="entry name" value="ATPase domain of HSP90 chaperone/DNA topoisomerase II/histidine kinase"/>
    <property type="match status" value="1"/>
</dbReference>
<evidence type="ECO:0000256" key="6">
    <source>
        <dbReference type="ARBA" id="ARBA00022840"/>
    </source>
</evidence>
<dbReference type="Proteomes" id="UP000318447">
    <property type="component" value="Unassembled WGS sequence"/>
</dbReference>
<dbReference type="EMBL" id="RHLC01000008">
    <property type="protein sequence ID" value="TPP41946.1"/>
    <property type="molecule type" value="Genomic_DNA"/>
</dbReference>
<evidence type="ECO:0000313" key="10">
    <source>
        <dbReference type="EMBL" id="TPP41946.1"/>
    </source>
</evidence>
<dbReference type="Pfam" id="PF00183">
    <property type="entry name" value="HSP90"/>
    <property type="match status" value="2"/>
</dbReference>
<dbReference type="InterPro" id="IPR020575">
    <property type="entry name" value="Hsp90_N"/>
</dbReference>
<dbReference type="InterPro" id="IPR019805">
    <property type="entry name" value="Heat_shock_protein_90_CS"/>
</dbReference>